<feature type="coiled-coil region" evidence="1">
    <location>
        <begin position="694"/>
        <end position="735"/>
    </location>
</feature>
<organism evidence="3">
    <name type="scientific">Timema bartmani</name>
    <dbReference type="NCBI Taxonomy" id="61472"/>
    <lineage>
        <taxon>Eukaryota</taxon>
        <taxon>Metazoa</taxon>
        <taxon>Ecdysozoa</taxon>
        <taxon>Arthropoda</taxon>
        <taxon>Hexapoda</taxon>
        <taxon>Insecta</taxon>
        <taxon>Pterygota</taxon>
        <taxon>Neoptera</taxon>
        <taxon>Polyneoptera</taxon>
        <taxon>Phasmatodea</taxon>
        <taxon>Timematodea</taxon>
        <taxon>Timematoidea</taxon>
        <taxon>Timematidae</taxon>
        <taxon>Timema</taxon>
    </lineage>
</organism>
<feature type="region of interest" description="Disordered" evidence="2">
    <location>
        <begin position="196"/>
        <end position="227"/>
    </location>
</feature>
<evidence type="ECO:0000256" key="2">
    <source>
        <dbReference type="SAM" id="MobiDB-lite"/>
    </source>
</evidence>
<feature type="compositionally biased region" description="Basic and acidic residues" evidence="2">
    <location>
        <begin position="198"/>
        <end position="211"/>
    </location>
</feature>
<keyword evidence="1" id="KW-0175">Coiled coil</keyword>
<evidence type="ECO:0000256" key="1">
    <source>
        <dbReference type="SAM" id="Coils"/>
    </source>
</evidence>
<protein>
    <submittedName>
        <fullName evidence="3">Uncharacterized protein</fullName>
    </submittedName>
</protein>
<name>A0A7R9HXJ5_9NEOP</name>
<evidence type="ECO:0000313" key="3">
    <source>
        <dbReference type="EMBL" id="CAD7439935.1"/>
    </source>
</evidence>
<accession>A0A7R9HXJ5</accession>
<dbReference type="EMBL" id="OD564823">
    <property type="protein sequence ID" value="CAD7439935.1"/>
    <property type="molecule type" value="Genomic_DNA"/>
</dbReference>
<reference evidence="3" key="1">
    <citation type="submission" date="2020-11" db="EMBL/GenBank/DDBJ databases">
        <authorList>
            <person name="Tran Van P."/>
        </authorList>
    </citation>
    <scope>NUCLEOTIDE SEQUENCE</scope>
</reference>
<dbReference type="AlphaFoldDB" id="A0A7R9HXJ5"/>
<proteinExistence type="predicted"/>
<gene>
    <name evidence="3" type="ORF">TBIB3V08_LOCUS2474</name>
</gene>
<sequence length="941" mass="104256">MRVATLGDQRQRQISKRFRERFQVATTNTLAFISYGGGHTCVRVAACRENNGPLCGFACVILVSNKKAMTSSNRNWYHGMSTAAVRRCGAPLCLSTYSVHQTAHQSRYCFTLIGRYLLNLSSRGVVLRRKIYKRQRCLTCNQFPGMLSLEAGIVVRKRTSRQLKKAWETMKMPNKRKTVSEDQHVDLNSDLTVNRKVLRSETEQKSKKLKSDVVGPPTKQLRSSTKGKVDSDFDSFNLESIKDEILDGEKLEIENYPDKVAAENKATNEKSLSIQKSCSVVVTQLPTSVIDTIVMNKKLLESDVVGILKNPLVADAVVMNKNSLVVDASIFPKDKLHKSNNLTDPLACDVDTSSNTTSNILTPVNTTSNILTPVNTPTPTSPHLSAIPPKQKFVIYSQKVPADKTFYPVSIGKKHYYFARPLSTNTSGTTPLNNSSNIIKVKNMLSPTHQTTTLSEQHTVTSPNINAMSKLVKSDVIPRSNSDANTSTLFINKAQTSLESTAIGKMGSNPSDKAGSGVDILKPISAVSLPTLKRSAQLNTFSPHLKLICSKSVLSPGTKMSVTGVKPTPLGYSKPSAKTTSTMTSIVKPSSIISYTEKHSVSSVSAPTCKPIACDRVSETLVDNTKPIRGFDNNTPTSITTTTSKCTAVSPPSRVTIGSAFSKNKSMQEDTETYQEPTLKVMAQVSSPTDVRVKDIIKMRLEEARLDLTSAERRLETEKALKEEARVKLAAAQGNLRWLFQHHRSCIEHAREQHTQAMRHAQEMHDLMLRKLAEATAAMTVSYVPFRFQSGMENHVPYGYYSMLLPWCYDGCRCAQLHSKAWQEKNIRILVRYHDRSYDRQPMGPICREHRLACVHVKHVLMVSSSILLWVGMKKSIHAGQLGAKHNAKGFQLDKKDALPLGGVNGHREVNVLHLSMSLSEGRRDCGYLRGYCEPPQGKNT</sequence>